<evidence type="ECO:0000256" key="2">
    <source>
        <dbReference type="ARBA" id="ARBA00016013"/>
    </source>
</evidence>
<reference evidence="5 6" key="1">
    <citation type="submission" date="2020-08" db="EMBL/GenBank/DDBJ databases">
        <title>Genomic Encyclopedia of Type Strains, Phase IV (KMG-IV): sequencing the most valuable type-strain genomes for metagenomic binning, comparative biology and taxonomic classification.</title>
        <authorList>
            <person name="Goeker M."/>
        </authorList>
    </citation>
    <scope>NUCLEOTIDE SEQUENCE [LARGE SCALE GENOMIC DNA]</scope>
    <source>
        <strain evidence="5 6">DSM 26723</strain>
    </source>
</reference>
<proteinExistence type="inferred from homology"/>
<accession>A0A841HEA5</accession>
<keyword evidence="6" id="KW-1185">Reference proteome</keyword>
<dbReference type="GO" id="GO:0044781">
    <property type="term" value="P:bacterial-type flagellum organization"/>
    <property type="evidence" value="ECO:0007669"/>
    <property type="project" value="UniProtKB-KW"/>
</dbReference>
<keyword evidence="5" id="KW-0282">Flagellum</keyword>
<keyword evidence="5" id="KW-0966">Cell projection</keyword>
<dbReference type="RefSeq" id="WP_184328993.1">
    <property type="nucleotide sequence ID" value="NZ_JACHHZ010000001.1"/>
</dbReference>
<gene>
    <name evidence="5" type="ORF">HNQ60_000023</name>
</gene>
<evidence type="ECO:0000313" key="6">
    <source>
        <dbReference type="Proteomes" id="UP000588068"/>
    </source>
</evidence>
<evidence type="ECO:0000256" key="4">
    <source>
        <dbReference type="ARBA" id="ARBA00024746"/>
    </source>
</evidence>
<name>A0A841HEA5_9GAMM</name>
<protein>
    <recommendedName>
        <fullName evidence="2">Basal-body rod modification protein FlgD</fullName>
    </recommendedName>
</protein>
<keyword evidence="3" id="KW-1005">Bacterial flagellum biogenesis</keyword>
<dbReference type="InterPro" id="IPR005648">
    <property type="entry name" value="FlgD"/>
</dbReference>
<organism evidence="5 6">
    <name type="scientific">Povalibacter uvarum</name>
    <dbReference type="NCBI Taxonomy" id="732238"/>
    <lineage>
        <taxon>Bacteria</taxon>
        <taxon>Pseudomonadati</taxon>
        <taxon>Pseudomonadota</taxon>
        <taxon>Gammaproteobacteria</taxon>
        <taxon>Steroidobacterales</taxon>
        <taxon>Steroidobacteraceae</taxon>
        <taxon>Povalibacter</taxon>
    </lineage>
</organism>
<sequence length="134" mass="14717">MAITPTEAANLTAAAQSLRLDDLLRVLLTELTHQNPFKPMDNKDFMGQIAQFAALDSSQRLNESIDQLLTLQAMNQSVGLINRTVTLRLDDGRLVTGRVQRLTLAEGLPRLTVQDAQTSEVYPNVALGQIESVT</sequence>
<keyword evidence="5" id="KW-0969">Cilium</keyword>
<evidence type="ECO:0000313" key="5">
    <source>
        <dbReference type="EMBL" id="MBB6091177.1"/>
    </source>
</evidence>
<evidence type="ECO:0000256" key="1">
    <source>
        <dbReference type="ARBA" id="ARBA00010577"/>
    </source>
</evidence>
<dbReference type="Proteomes" id="UP000588068">
    <property type="component" value="Unassembled WGS sequence"/>
</dbReference>
<comment type="function">
    <text evidence="4">Required for flagellar hook formation. May act as a scaffolding protein.</text>
</comment>
<dbReference type="Pfam" id="PF03963">
    <property type="entry name" value="FlgD"/>
    <property type="match status" value="1"/>
</dbReference>
<dbReference type="EMBL" id="JACHHZ010000001">
    <property type="protein sequence ID" value="MBB6091177.1"/>
    <property type="molecule type" value="Genomic_DNA"/>
</dbReference>
<comment type="similarity">
    <text evidence="1">Belongs to the FlgD family.</text>
</comment>
<comment type="caution">
    <text evidence="5">The sequence shown here is derived from an EMBL/GenBank/DDBJ whole genome shotgun (WGS) entry which is preliminary data.</text>
</comment>
<evidence type="ECO:0000256" key="3">
    <source>
        <dbReference type="ARBA" id="ARBA00022795"/>
    </source>
</evidence>
<dbReference type="AlphaFoldDB" id="A0A841HEA5"/>